<evidence type="ECO:0000313" key="3">
    <source>
        <dbReference type="Proteomes" id="UP000029736"/>
    </source>
</evidence>
<evidence type="ECO:0000256" key="1">
    <source>
        <dbReference type="SAM" id="SignalP"/>
    </source>
</evidence>
<dbReference type="EMBL" id="JPOS01000038">
    <property type="protein sequence ID" value="KGE87350.1"/>
    <property type="molecule type" value="Genomic_DNA"/>
</dbReference>
<dbReference type="OrthoDB" id="1652165at2"/>
<dbReference type="NCBIfam" id="TIGR04131">
    <property type="entry name" value="Bac_Flav_CTERM"/>
    <property type="match status" value="1"/>
</dbReference>
<reference evidence="2 3" key="1">
    <citation type="journal article" date="2014" name="Int. J. Syst. Evol. Microbiol.">
        <title>Phaeodactylibacter xiamenensis gen. nov., sp. nov., a member of the family Saprospiraceae isolated from the marine alga Phaeodactylum tricornutum.</title>
        <authorList>
            <person name="Chen Z.Jr."/>
            <person name="Lei X."/>
            <person name="Lai Q."/>
            <person name="Li Y."/>
            <person name="Zhang B."/>
            <person name="Zhang J."/>
            <person name="Zhang H."/>
            <person name="Yang L."/>
            <person name="Zheng W."/>
            <person name="Tian Y."/>
            <person name="Yu Z."/>
            <person name="Xu H.Jr."/>
            <person name="Zheng T."/>
        </authorList>
    </citation>
    <scope>NUCLEOTIDE SEQUENCE [LARGE SCALE GENOMIC DNA]</scope>
    <source>
        <strain evidence="2 3">KD52</strain>
    </source>
</reference>
<dbReference type="InterPro" id="IPR026341">
    <property type="entry name" value="T9SS_type_B"/>
</dbReference>
<organism evidence="2 3">
    <name type="scientific">Phaeodactylibacter xiamenensis</name>
    <dbReference type="NCBI Taxonomy" id="1524460"/>
    <lineage>
        <taxon>Bacteria</taxon>
        <taxon>Pseudomonadati</taxon>
        <taxon>Bacteroidota</taxon>
        <taxon>Saprospiria</taxon>
        <taxon>Saprospirales</taxon>
        <taxon>Haliscomenobacteraceae</taxon>
        <taxon>Phaeodactylibacter</taxon>
    </lineage>
</organism>
<comment type="caution">
    <text evidence="2">The sequence shown here is derived from an EMBL/GenBank/DDBJ whole genome shotgun (WGS) entry which is preliminary data.</text>
</comment>
<dbReference type="RefSeq" id="WP_044223098.1">
    <property type="nucleotide sequence ID" value="NZ_JBKAGJ010000009.1"/>
</dbReference>
<feature type="signal peptide" evidence="1">
    <location>
        <begin position="1"/>
        <end position="22"/>
    </location>
</feature>
<dbReference type="Proteomes" id="UP000029736">
    <property type="component" value="Unassembled WGS sequence"/>
</dbReference>
<dbReference type="AlphaFoldDB" id="A0A098S5I7"/>
<dbReference type="Pfam" id="PF13585">
    <property type="entry name" value="CHU_C"/>
    <property type="match status" value="1"/>
</dbReference>
<name>A0A098S5I7_9BACT</name>
<sequence length="709" mass="75480">MRRLLFGAILLLALLSAVTGFAQDDCGCQEEEVITVCYLSKLDYCGAFGANCEYTFDGDFFEGGLVAKLQNPALFGENGISCDLELKRATPADLSSVQAINDCGCDMIFVGQFLTLDVFGQPDLTESAVPTQTLNNIRDWSLACESNLVIVTQAEARPWGYITANQNINPNTPEEETSVSSIFDGPFGSLSFFNQGGSYQGVFAGLPTTGFEILANDVTGAPTVALDEATNDIILGDVGILCSNGAGEISLGNSIVNNNDILAANIFALGCRIAEGISTLDQAFTVCEGEPVVLPDGGVANAPGEYLDTLTAANGCDSIVLTQITWLPQDTINLGRTTCFESGYSIEVDGNVFDVDRPSGSVLLQNASGCDSLVNVNINFVEFLSTNIQQEVCEDSGYSITVNGTTYNEANPDGQEAMITADGCDSIVTVDLNFVPFLTDTLSLEACQNSGFNITVGNTNYNESNPSGEEVLQSVDGCDSIVTVNLSFRPVSTTYIEVPVCEGETFMVGGVPFPAGTSTEVLLTNQYGCDSIIFVELPELPAPVVGIDTVVTIQQGSAHTFSASGDPAFNYTWSPAEALSCSSCMSAVLEVGSYPAVVELNVTDSLGCASIYTIQPEYICTPYLPNAFSPNADGRNDTFFPFVVCPNATYTLQIFDRWGNLVFESSDSNLEWDGQVNGKAAPIGVYVYVVQLETAFTRETFSGELNLVR</sequence>
<dbReference type="STRING" id="1524460.IX84_17160"/>
<keyword evidence="1" id="KW-0732">Signal</keyword>
<protein>
    <recommendedName>
        <fullName evidence="4">Gliding motility-associated C-terminal domain-containing protein</fullName>
    </recommendedName>
</protein>
<gene>
    <name evidence="2" type="ORF">IX84_17160</name>
</gene>
<proteinExistence type="predicted"/>
<keyword evidence="3" id="KW-1185">Reference proteome</keyword>
<evidence type="ECO:0008006" key="4">
    <source>
        <dbReference type="Google" id="ProtNLM"/>
    </source>
</evidence>
<accession>A0A098S5I7</accession>
<evidence type="ECO:0000313" key="2">
    <source>
        <dbReference type="EMBL" id="KGE87350.1"/>
    </source>
</evidence>
<feature type="chain" id="PRO_5001939897" description="Gliding motility-associated C-terminal domain-containing protein" evidence="1">
    <location>
        <begin position="23"/>
        <end position="709"/>
    </location>
</feature>